<name>A0A4Q1DAF9_9BACT</name>
<dbReference type="RefSeq" id="WP_129002131.1">
    <property type="nucleotide sequence ID" value="NZ_SDHZ01000001.1"/>
</dbReference>
<gene>
    <name evidence="1" type="ORF">ESB13_06135</name>
</gene>
<dbReference type="Gene3D" id="2.60.40.2710">
    <property type="match status" value="1"/>
</dbReference>
<evidence type="ECO:0000313" key="1">
    <source>
        <dbReference type="EMBL" id="RXK86381.1"/>
    </source>
</evidence>
<comment type="caution">
    <text evidence="1">The sequence shown here is derived from an EMBL/GenBank/DDBJ whole genome shotgun (WGS) entry which is preliminary data.</text>
</comment>
<dbReference type="AlphaFoldDB" id="A0A4Q1DAF9"/>
<accession>A0A4Q1DAF9</accession>
<protein>
    <submittedName>
        <fullName evidence="1">Uncharacterized protein</fullName>
    </submittedName>
</protein>
<proteinExistence type="predicted"/>
<sequence length="368" mass="40368">MLITNNYTRLLIVTGSLLFSVFTSCKKDGQEAISDVDINLPSTLTLNYGEEKDLDIPAELLGRTDLNFTLEFTETENNQINTENRLYDKLAKAITVNRAQGKIHVNSNFIYPNGAVSSVTGQKLPESYKITVIANSENKTRIGKKTVAITVTPAKFNIKGADNKAEIPYAYVLYNNAGATFELEPGTLSLDGTSWYLDSKGAETVVSLSGNKIQFKGSAGDPAKKTEKAYDLTPSLKKDGFDIASRPLRVIFIPQIKFFYGAYYPELDLTILLNLVHIGLSNAYVSAAPVLYPENYKSTFSLTSIEKDGKAFEDKDGIFEVNDKTGIITVKKNTTLTAGSYKLSVKATTTTGLEFPATMTLEMSKLTD</sequence>
<evidence type="ECO:0000313" key="2">
    <source>
        <dbReference type="Proteomes" id="UP000290545"/>
    </source>
</evidence>
<dbReference type="EMBL" id="SDHZ01000001">
    <property type="protein sequence ID" value="RXK86381.1"/>
    <property type="molecule type" value="Genomic_DNA"/>
</dbReference>
<organism evidence="1 2">
    <name type="scientific">Filimonas effusa</name>
    <dbReference type="NCBI Taxonomy" id="2508721"/>
    <lineage>
        <taxon>Bacteria</taxon>
        <taxon>Pseudomonadati</taxon>
        <taxon>Bacteroidota</taxon>
        <taxon>Chitinophagia</taxon>
        <taxon>Chitinophagales</taxon>
        <taxon>Chitinophagaceae</taxon>
        <taxon>Filimonas</taxon>
    </lineage>
</organism>
<dbReference type="OrthoDB" id="701285at2"/>
<keyword evidence="2" id="KW-1185">Reference proteome</keyword>
<dbReference type="Proteomes" id="UP000290545">
    <property type="component" value="Unassembled WGS sequence"/>
</dbReference>
<reference evidence="1 2" key="1">
    <citation type="submission" date="2019-01" db="EMBL/GenBank/DDBJ databases">
        <title>Filimonas sp. strain TTM-71.</title>
        <authorList>
            <person name="Chen W.-M."/>
        </authorList>
    </citation>
    <scope>NUCLEOTIDE SEQUENCE [LARGE SCALE GENOMIC DNA]</scope>
    <source>
        <strain evidence="1 2">TTM-71</strain>
    </source>
</reference>